<dbReference type="EMBL" id="BMWX01000001">
    <property type="protein sequence ID" value="GGZ16301.1"/>
    <property type="molecule type" value="Genomic_DNA"/>
</dbReference>
<dbReference type="PIRSF" id="PIRSF038896">
    <property type="entry name" value="NAPE-PLD"/>
    <property type="match status" value="1"/>
</dbReference>
<reference evidence="2" key="2">
    <citation type="submission" date="2020-09" db="EMBL/GenBank/DDBJ databases">
        <authorList>
            <person name="Sun Q."/>
            <person name="Kim S."/>
        </authorList>
    </citation>
    <scope>NUCLEOTIDE SEQUENCE</scope>
    <source>
        <strain evidence="2">KCTC 12368</strain>
    </source>
</reference>
<comment type="caution">
    <text evidence="2">The sequence shown here is derived from an EMBL/GenBank/DDBJ whole genome shotgun (WGS) entry which is preliminary data.</text>
</comment>
<dbReference type="GO" id="GO:0008270">
    <property type="term" value="F:zinc ion binding"/>
    <property type="evidence" value="ECO:0007669"/>
    <property type="project" value="InterPro"/>
</dbReference>
<evidence type="ECO:0000313" key="2">
    <source>
        <dbReference type="EMBL" id="GGZ16301.1"/>
    </source>
</evidence>
<keyword evidence="3" id="KW-1185">Reference proteome</keyword>
<dbReference type="Proteomes" id="UP000619457">
    <property type="component" value="Unassembled WGS sequence"/>
</dbReference>
<feature type="domain" description="Metallo-beta-lactamase" evidence="1">
    <location>
        <begin position="101"/>
        <end position="297"/>
    </location>
</feature>
<gene>
    <name evidence="2" type="ORF">GCM10007049_05740</name>
</gene>
<accession>A0A918PP52</accession>
<dbReference type="AlphaFoldDB" id="A0A918PP52"/>
<evidence type="ECO:0000259" key="1">
    <source>
        <dbReference type="Pfam" id="PF12706"/>
    </source>
</evidence>
<dbReference type="Pfam" id="PF12706">
    <property type="entry name" value="Lactamase_B_2"/>
    <property type="match status" value="1"/>
</dbReference>
<dbReference type="InterPro" id="IPR024884">
    <property type="entry name" value="NAPE-PLD"/>
</dbReference>
<protein>
    <submittedName>
        <fullName evidence="2">Membrane protein</fullName>
    </submittedName>
</protein>
<organism evidence="2 3">
    <name type="scientific">Echinicola pacifica</name>
    <dbReference type="NCBI Taxonomy" id="346377"/>
    <lineage>
        <taxon>Bacteria</taxon>
        <taxon>Pseudomonadati</taxon>
        <taxon>Bacteroidota</taxon>
        <taxon>Cytophagia</taxon>
        <taxon>Cytophagales</taxon>
        <taxon>Cyclobacteriaceae</taxon>
        <taxon>Echinicola</taxon>
    </lineage>
</organism>
<reference evidence="2" key="1">
    <citation type="journal article" date="2014" name="Int. J. Syst. Evol. Microbiol.">
        <title>Complete genome sequence of Corynebacterium casei LMG S-19264T (=DSM 44701T), isolated from a smear-ripened cheese.</title>
        <authorList>
            <consortium name="US DOE Joint Genome Institute (JGI-PGF)"/>
            <person name="Walter F."/>
            <person name="Albersmeier A."/>
            <person name="Kalinowski J."/>
            <person name="Ruckert C."/>
        </authorList>
    </citation>
    <scope>NUCLEOTIDE SEQUENCE</scope>
    <source>
        <strain evidence="2">KCTC 12368</strain>
    </source>
</reference>
<evidence type="ECO:0000313" key="3">
    <source>
        <dbReference type="Proteomes" id="UP000619457"/>
    </source>
</evidence>
<proteinExistence type="predicted"/>
<dbReference type="PANTHER" id="PTHR15032">
    <property type="entry name" value="N-ACYL-PHOSPHATIDYLETHANOLAMINE-HYDROLYZING PHOSPHOLIPASE D"/>
    <property type="match status" value="1"/>
</dbReference>
<dbReference type="Gene3D" id="3.60.15.10">
    <property type="entry name" value="Ribonuclease Z/Hydroxyacylglutathione hydrolase-like"/>
    <property type="match status" value="1"/>
</dbReference>
<dbReference type="InterPro" id="IPR036866">
    <property type="entry name" value="RibonucZ/Hydroxyglut_hydro"/>
</dbReference>
<dbReference type="InterPro" id="IPR001279">
    <property type="entry name" value="Metallo-B-lactamas"/>
</dbReference>
<dbReference type="RefSeq" id="WP_018474165.1">
    <property type="nucleotide sequence ID" value="NZ_BMWX01000001.1"/>
</dbReference>
<dbReference type="GO" id="GO:0070290">
    <property type="term" value="F:N-acylphosphatidylethanolamine-specific phospholipase D activity"/>
    <property type="evidence" value="ECO:0007669"/>
    <property type="project" value="InterPro"/>
</dbReference>
<sequence>MSFKAQFGGSFRKDDLERAKKSKHWKGKSFQNLIETTMDFSFSGMYKLMKDNRLVKTTKGPKENIPVLAFDKEAWEADVDQRAKFIWYGHSVLLIQLAGKNILVDPMFGQDASPIAPITTSRFSAGMREAMHNLPEIDLICLTHDHYDHLDYDSIRYFFGTVKHWLVPLGVGRHLENWGLPADNIEEVDWWDSTRYFDIKITFTPSRHFSGRGLLDRAKSLWGGFIFQWEEVSIYHSGDGGYGPHFKEIGEEYGPFDLMFVECGQYYEQWANIHMYPEESVQAALDAKAKMAFPIHWGGFSLAPHTWTDPIERFLKAAIEENLMALHPEIGQIVNLSNPPEAKRWWENIK</sequence>
<name>A0A918PP52_9BACT</name>
<dbReference type="PANTHER" id="PTHR15032:SF4">
    <property type="entry name" value="N-ACYL-PHOSPHATIDYLETHANOLAMINE-HYDROLYZING PHOSPHOLIPASE D"/>
    <property type="match status" value="1"/>
</dbReference>
<dbReference type="SUPFAM" id="SSF56281">
    <property type="entry name" value="Metallo-hydrolase/oxidoreductase"/>
    <property type="match status" value="1"/>
</dbReference>
<dbReference type="GO" id="GO:0005737">
    <property type="term" value="C:cytoplasm"/>
    <property type="evidence" value="ECO:0007669"/>
    <property type="project" value="TreeGrafter"/>
</dbReference>